<dbReference type="GO" id="GO:0006287">
    <property type="term" value="P:base-excision repair, gap-filling"/>
    <property type="evidence" value="ECO:0007669"/>
    <property type="project" value="TreeGrafter"/>
</dbReference>
<feature type="compositionally biased region" description="Basic and acidic residues" evidence="2">
    <location>
        <begin position="18"/>
        <end position="28"/>
    </location>
</feature>
<organism evidence="4 5">
    <name type="scientific">Favolaschia claudopus</name>
    <dbReference type="NCBI Taxonomy" id="2862362"/>
    <lineage>
        <taxon>Eukaryota</taxon>
        <taxon>Fungi</taxon>
        <taxon>Dikarya</taxon>
        <taxon>Basidiomycota</taxon>
        <taxon>Agaricomycotina</taxon>
        <taxon>Agaricomycetes</taxon>
        <taxon>Agaricomycetidae</taxon>
        <taxon>Agaricales</taxon>
        <taxon>Marasmiineae</taxon>
        <taxon>Mycenaceae</taxon>
        <taxon>Favolaschia</taxon>
    </lineage>
</organism>
<feature type="compositionally biased region" description="Pro residues" evidence="2">
    <location>
        <begin position="1"/>
        <end position="12"/>
    </location>
</feature>
<evidence type="ECO:0000259" key="3">
    <source>
        <dbReference type="Pfam" id="PF03104"/>
    </source>
</evidence>
<gene>
    <name evidence="4" type="ORF">R3P38DRAFT_3174895</name>
</gene>
<dbReference type="SUPFAM" id="SSF53098">
    <property type="entry name" value="Ribonuclease H-like"/>
    <property type="match status" value="1"/>
</dbReference>
<dbReference type="GO" id="GO:0006297">
    <property type="term" value="P:nucleotide-excision repair, DNA gap filling"/>
    <property type="evidence" value="ECO:0007669"/>
    <property type="project" value="TreeGrafter"/>
</dbReference>
<dbReference type="InterPro" id="IPR006133">
    <property type="entry name" value="DNA-dir_DNA_pol_B_exonuc"/>
</dbReference>
<sequence>MPHPQRCPPPPSTRKRTERASPELEGHENPSQPKKIRRLAPSQSFADVLKEMPVNDCPSPANIDADTVNLLEEALVFQYTDIVRHPKLADILIFGVTEAGLRVLVHVTSTIDIVMSQIFGPVDGFLRFYEMKAMSWIEIPVGKFKPVVDDSERLSFNQVEFSASHHDMLFHPQAHEGPWSKSAPLRILSFDIEAMVAPDNGMPRYDHERIIQIGTMLANEGEPYPYHRTIFTLNTCSPIDGTEVRSFDDEPSMLMAWRNFLVDNDPDLIIGHNIGAFDIPQLILRSQVLNLDKFPYLGRLKDVCADAYKLPANKRNIGDAPVLAGRLQLDIRQHVEESRMARTTAERTPVTCRPRCDLNTISLEFLGEAKEEIHFMKINPLQQGGPEDRRQLAVYCLKDTHLPLRLFEKLGCLEESVEAARSNLDYKFKPFGKFLRNGRNRAPGWWRN</sequence>
<dbReference type="EMBL" id="JAWWNJ010000009">
    <property type="protein sequence ID" value="KAK7048648.1"/>
    <property type="molecule type" value="Genomic_DNA"/>
</dbReference>
<feature type="region of interest" description="Disordered" evidence="2">
    <location>
        <begin position="1"/>
        <end position="38"/>
    </location>
</feature>
<feature type="domain" description="DNA-directed DNA polymerase family B exonuclease" evidence="3">
    <location>
        <begin position="132"/>
        <end position="338"/>
    </location>
</feature>
<keyword evidence="5" id="KW-1185">Reference proteome</keyword>
<comment type="caution">
    <text evidence="4">The sequence shown here is derived from an EMBL/GenBank/DDBJ whole genome shotgun (WGS) entry which is preliminary data.</text>
</comment>
<dbReference type="Proteomes" id="UP001362999">
    <property type="component" value="Unassembled WGS sequence"/>
</dbReference>
<evidence type="ECO:0000313" key="4">
    <source>
        <dbReference type="EMBL" id="KAK7048648.1"/>
    </source>
</evidence>
<dbReference type="Gene3D" id="2.40.50.730">
    <property type="match status" value="1"/>
</dbReference>
<dbReference type="PANTHER" id="PTHR10322">
    <property type="entry name" value="DNA POLYMERASE CATALYTIC SUBUNIT"/>
    <property type="match status" value="1"/>
</dbReference>
<name>A0AAW0DB28_9AGAR</name>
<dbReference type="GO" id="GO:0003887">
    <property type="term" value="F:DNA-directed DNA polymerase activity"/>
    <property type="evidence" value="ECO:0007669"/>
    <property type="project" value="TreeGrafter"/>
</dbReference>
<dbReference type="InterPro" id="IPR050240">
    <property type="entry name" value="DNA_pol_type-B"/>
</dbReference>
<evidence type="ECO:0000256" key="2">
    <source>
        <dbReference type="SAM" id="MobiDB-lite"/>
    </source>
</evidence>
<reference evidence="4 5" key="1">
    <citation type="journal article" date="2024" name="J Genomics">
        <title>Draft genome sequencing and assembly of Favolaschia claudopus CIRM-BRFM 2984 isolated from oak limbs.</title>
        <authorList>
            <person name="Navarro D."/>
            <person name="Drula E."/>
            <person name="Chaduli D."/>
            <person name="Cazenave R."/>
            <person name="Ahrendt S."/>
            <person name="Wang J."/>
            <person name="Lipzen A."/>
            <person name="Daum C."/>
            <person name="Barry K."/>
            <person name="Grigoriev I.V."/>
            <person name="Favel A."/>
            <person name="Rosso M.N."/>
            <person name="Martin F."/>
        </authorList>
    </citation>
    <scope>NUCLEOTIDE SEQUENCE [LARGE SCALE GENOMIC DNA]</scope>
    <source>
        <strain evidence="4 5">CIRM-BRFM 2984</strain>
    </source>
</reference>
<dbReference type="Gene3D" id="3.30.420.10">
    <property type="entry name" value="Ribonuclease H-like superfamily/Ribonuclease H"/>
    <property type="match status" value="1"/>
</dbReference>
<accession>A0AAW0DB28</accession>
<dbReference type="GO" id="GO:0003676">
    <property type="term" value="F:nucleic acid binding"/>
    <property type="evidence" value="ECO:0007669"/>
    <property type="project" value="InterPro"/>
</dbReference>
<evidence type="ECO:0000313" key="5">
    <source>
        <dbReference type="Proteomes" id="UP001362999"/>
    </source>
</evidence>
<dbReference type="GO" id="GO:0008296">
    <property type="term" value="F:3'-5'-DNA exonuclease activity"/>
    <property type="evidence" value="ECO:0007669"/>
    <property type="project" value="TreeGrafter"/>
</dbReference>
<dbReference type="GO" id="GO:0045004">
    <property type="term" value="P:DNA replication proofreading"/>
    <property type="evidence" value="ECO:0007669"/>
    <property type="project" value="TreeGrafter"/>
</dbReference>
<protein>
    <recommendedName>
        <fullName evidence="1">DNA polymerase delta catalytic subunit</fullName>
    </recommendedName>
</protein>
<evidence type="ECO:0000256" key="1">
    <source>
        <dbReference type="ARBA" id="ARBA00024411"/>
    </source>
</evidence>
<dbReference type="GO" id="GO:0043625">
    <property type="term" value="C:delta DNA polymerase complex"/>
    <property type="evidence" value="ECO:0007669"/>
    <property type="project" value="TreeGrafter"/>
</dbReference>
<dbReference type="InterPro" id="IPR036397">
    <property type="entry name" value="RNaseH_sf"/>
</dbReference>
<dbReference type="AlphaFoldDB" id="A0AAW0DB28"/>
<proteinExistence type="predicted"/>
<dbReference type="Pfam" id="PF03104">
    <property type="entry name" value="DNA_pol_B_exo1"/>
    <property type="match status" value="1"/>
</dbReference>
<dbReference type="PANTHER" id="PTHR10322:SF23">
    <property type="entry name" value="DNA POLYMERASE DELTA CATALYTIC SUBUNIT"/>
    <property type="match status" value="1"/>
</dbReference>
<dbReference type="InterPro" id="IPR012337">
    <property type="entry name" value="RNaseH-like_sf"/>
</dbReference>